<sequence length="570" mass="64125">MLEGVTLKYYRFLRIPSAIAKKFYIAYITLFLLLFIADVYPFLFLYAINLMFLYKLLIIHVLSMLILILFMKISAKYMKTRQIVNAIVFIVSVGVPLEFISSPIGLYGIAYAIIPLIGTITLVHLAGLFKGLIYVVFVSIAIESMFSYVDSFKFVLLRFSLVLILLLVSVSIVMRLNKVGNYNVLKIANAWIRFMLSGDGNEIEEALDNIGIEFNAQMKIFLFERKTDAIALITPTIHFGPYKNIGSTYLPYDIESVFTSKKLKVLVFHGAGSHELDLTKRAYGVSLARELASRIVEEKDRIVPELVYEPFRVFNGLREALAIQTDSTALIIISSTVTGGDDLPYELQKFAESITRLYGFRDVVIVDAHNLEGKRELDVSQFSLLVKAALSKRSKVCEEFMVGYGESSIKEHVYVKGICRDVVKALTMRCNENLYSIIYLYGNNAKVGVRDALRKVAIENGCKDAEVVTLDDHTCAGSVFDAPYYSIELSNSLIDAVKNALNVSINDLKPATVKYLQYESKVKVAGNKIYELLDVATRVGSIIVKYLKISLPLLYFIWLVLVLIIKTAII</sequence>
<evidence type="ECO:0000259" key="2">
    <source>
        <dbReference type="Pfam" id="PF09843"/>
    </source>
</evidence>
<protein>
    <submittedName>
        <fullName evidence="3">DUF2070 family protein</fullName>
    </submittedName>
</protein>
<dbReference type="AlphaFoldDB" id="A0ABD4Z4W1"/>
<evidence type="ECO:0000313" key="4">
    <source>
        <dbReference type="Proteomes" id="UP001529235"/>
    </source>
</evidence>
<gene>
    <name evidence="3" type="ORF">QPL79_02550</name>
</gene>
<accession>A0ABD4Z4W1</accession>
<dbReference type="EMBL" id="JASNVW010000001">
    <property type="protein sequence ID" value="MDK6028244.1"/>
    <property type="molecule type" value="Genomic_DNA"/>
</dbReference>
<dbReference type="Proteomes" id="UP001529235">
    <property type="component" value="Unassembled WGS sequence"/>
</dbReference>
<proteinExistence type="predicted"/>
<evidence type="ECO:0000256" key="1">
    <source>
        <dbReference type="SAM" id="Phobius"/>
    </source>
</evidence>
<organism evidence="3 4">
    <name type="scientific">Ignisphaera cupida</name>
    <dbReference type="NCBI Taxonomy" id="3050454"/>
    <lineage>
        <taxon>Archaea</taxon>
        <taxon>Thermoproteota</taxon>
        <taxon>Thermoprotei</taxon>
        <taxon>Desulfurococcales</taxon>
        <taxon>Desulfurococcaceae</taxon>
        <taxon>Ignisphaera</taxon>
    </lineage>
</organism>
<feature type="transmembrane region" description="Helical" evidence="1">
    <location>
        <begin position="551"/>
        <end position="569"/>
    </location>
</feature>
<feature type="transmembrane region" description="Helical" evidence="1">
    <location>
        <begin position="24"/>
        <end position="46"/>
    </location>
</feature>
<feature type="domain" description="DUF2070" evidence="2">
    <location>
        <begin position="8"/>
        <end position="557"/>
    </location>
</feature>
<dbReference type="Pfam" id="PF09843">
    <property type="entry name" value="DUF2070"/>
    <property type="match status" value="1"/>
</dbReference>
<keyword evidence="1" id="KW-0812">Transmembrane</keyword>
<keyword evidence="1" id="KW-0472">Membrane</keyword>
<feature type="transmembrane region" description="Helical" evidence="1">
    <location>
        <begin position="52"/>
        <end position="71"/>
    </location>
</feature>
<keyword evidence="1" id="KW-1133">Transmembrane helix</keyword>
<reference evidence="3 4" key="1">
    <citation type="submission" date="2023-05" db="EMBL/GenBank/DDBJ databases">
        <title>A new hyperthermophilic archaea 'Ignisphaera cupida' sp. nov. and description of the family 'Ignisphaeraceae' fam. nov.</title>
        <authorList>
            <person name="Podosokorskaya O.A."/>
            <person name="Elcheninov A.G."/>
            <person name="Klukina A."/>
            <person name="Merkel A.Y."/>
        </authorList>
    </citation>
    <scope>NUCLEOTIDE SEQUENCE [LARGE SCALE GENOMIC DNA]</scope>
    <source>
        <strain evidence="3 4">4213-co</strain>
    </source>
</reference>
<name>A0ABD4Z4W1_9CREN</name>
<evidence type="ECO:0000313" key="3">
    <source>
        <dbReference type="EMBL" id="MDK6028244.1"/>
    </source>
</evidence>
<comment type="caution">
    <text evidence="3">The sequence shown here is derived from an EMBL/GenBank/DDBJ whole genome shotgun (WGS) entry which is preliminary data.</text>
</comment>
<feature type="transmembrane region" description="Helical" evidence="1">
    <location>
        <begin position="155"/>
        <end position="176"/>
    </location>
</feature>
<feature type="transmembrane region" description="Helical" evidence="1">
    <location>
        <begin position="83"/>
        <end position="100"/>
    </location>
</feature>
<keyword evidence="4" id="KW-1185">Reference proteome</keyword>
<dbReference type="RefSeq" id="WP_285273212.1">
    <property type="nucleotide sequence ID" value="NZ_JASNVW010000001.1"/>
</dbReference>
<dbReference type="InterPro" id="IPR019204">
    <property type="entry name" value="DUF2070_membrane"/>
</dbReference>